<sequence length="275" mass="31184">MYWVNGQQQQNVDASDRAVQFGDGCFTTLAVEQGDPILLSAHINRLKQGCNALFLPHPNWFELKKQIIDIASQVQTKSVIKIIISRGYGGRGYSSNGFITPTVIMSLSSYPTHYLHQQRAGVSLGISPVTLGQNPLLAGIKHLNRLEQVLIKYHLEKTEFDDVLVCDNEGYLVEANAANLFWRKGDRLFTPNLTNSGVNGIMRQSIFQLAQKNHWQIDIVREKTETLYQADEIWLTNALMPVIPVSQITFSDDKCYQYPSRDYYHVVLQHSLSLK</sequence>
<reference evidence="15" key="2">
    <citation type="submission" date="2015-06" db="EMBL/GenBank/DDBJ databases">
        <authorList>
            <person name="Urmite Genomes"/>
        </authorList>
    </citation>
    <scope>NUCLEOTIDE SEQUENCE [LARGE SCALE GENOMIC DNA]</scope>
    <source>
        <strain evidence="15">CSUR P1867</strain>
    </source>
</reference>
<keyword evidence="4" id="KW-0663">Pyridoxal phosphate</keyword>
<evidence type="ECO:0000256" key="12">
    <source>
        <dbReference type="NCBIfam" id="TIGR03461"/>
    </source>
</evidence>
<dbReference type="EC" id="4.1.3.38" evidence="8 12"/>
<dbReference type="RefSeq" id="WP_072062714.1">
    <property type="nucleotide sequence ID" value="NZ_CAXOKJ010000016.1"/>
</dbReference>
<name>A0A0G4Q015_9GAMM</name>
<evidence type="ECO:0000256" key="2">
    <source>
        <dbReference type="ARBA" id="ARBA00009320"/>
    </source>
</evidence>
<proteinExistence type="inferred from homology"/>
<evidence type="ECO:0000313" key="13">
    <source>
        <dbReference type="EMBL" id="CRL59180.1"/>
    </source>
</evidence>
<dbReference type="InterPro" id="IPR017824">
    <property type="entry name" value="Aminodeoxychorismate_lyase_IV"/>
</dbReference>
<comment type="catalytic activity">
    <reaction evidence="9">
        <text>4-amino-4-deoxychorismate = 4-aminobenzoate + pyruvate + H(+)</text>
        <dbReference type="Rhea" id="RHEA:16201"/>
        <dbReference type="ChEBI" id="CHEBI:15361"/>
        <dbReference type="ChEBI" id="CHEBI:15378"/>
        <dbReference type="ChEBI" id="CHEBI:17836"/>
        <dbReference type="ChEBI" id="CHEBI:58406"/>
        <dbReference type="EC" id="4.1.3.38"/>
    </reaction>
</comment>
<comment type="cofactor">
    <cofactor evidence="1">
        <name>pyridoxal 5'-phosphate</name>
        <dbReference type="ChEBI" id="CHEBI:597326"/>
    </cofactor>
</comment>
<dbReference type="GO" id="GO:0046656">
    <property type="term" value="P:folic acid biosynthetic process"/>
    <property type="evidence" value="ECO:0007669"/>
    <property type="project" value="UniProtKB-KW"/>
</dbReference>
<keyword evidence="6 13" id="KW-0456">Lyase</keyword>
<dbReference type="InterPro" id="IPR043132">
    <property type="entry name" value="BCAT-like_C"/>
</dbReference>
<dbReference type="Gene3D" id="3.30.470.10">
    <property type="match status" value="1"/>
</dbReference>
<dbReference type="CDD" id="cd01559">
    <property type="entry name" value="ADCL_like"/>
    <property type="match status" value="1"/>
</dbReference>
<reference evidence="14 16" key="3">
    <citation type="submission" date="2020-12" db="EMBL/GenBank/DDBJ databases">
        <title>Enhanced detection system for hospital associated transmission using whole genome sequencing surveillance.</title>
        <authorList>
            <person name="Harrison L.H."/>
            <person name="Van Tyne D."/>
            <person name="Marsh J.W."/>
            <person name="Griffith M.P."/>
            <person name="Snyder D.J."/>
            <person name="Cooper V.S."/>
            <person name="Mustapha M."/>
        </authorList>
    </citation>
    <scope>NUCLEOTIDE SEQUENCE [LARGE SCALE GENOMIC DNA]</scope>
    <source>
        <strain evidence="14 16">PR00195</strain>
    </source>
</reference>
<dbReference type="InterPro" id="IPR036038">
    <property type="entry name" value="Aminotransferase-like"/>
</dbReference>
<comment type="similarity">
    <text evidence="2">Belongs to the class-IV pyridoxal-phosphate-dependent aminotransferase family.</text>
</comment>
<keyword evidence="5" id="KW-0289">Folate biosynthesis</keyword>
<dbReference type="GO" id="GO:0030170">
    <property type="term" value="F:pyridoxal phosphate binding"/>
    <property type="evidence" value="ECO:0007669"/>
    <property type="project" value="InterPro"/>
</dbReference>
<dbReference type="GO" id="GO:0008153">
    <property type="term" value="P:4-aminobenzoate biosynthetic process"/>
    <property type="evidence" value="ECO:0007669"/>
    <property type="project" value="UniProtKB-UniRule"/>
</dbReference>
<reference evidence="13" key="1">
    <citation type="submission" date="2015-06" db="EMBL/GenBank/DDBJ databases">
        <authorList>
            <person name="Urmite Genomes Urmite Genomes"/>
        </authorList>
    </citation>
    <scope>NUCLEOTIDE SEQUENCE [LARGE SCALE GENOMIC DNA]</scope>
    <source>
        <strain evidence="13">CSUR P1867</strain>
    </source>
</reference>
<evidence type="ECO:0000313" key="15">
    <source>
        <dbReference type="Proteomes" id="UP000183920"/>
    </source>
</evidence>
<dbReference type="PANTHER" id="PTHR42743">
    <property type="entry name" value="AMINO-ACID AMINOTRANSFERASE"/>
    <property type="match status" value="1"/>
</dbReference>
<organism evidence="13 15">
    <name type="scientific">Proteus penneri</name>
    <dbReference type="NCBI Taxonomy" id="102862"/>
    <lineage>
        <taxon>Bacteria</taxon>
        <taxon>Pseudomonadati</taxon>
        <taxon>Pseudomonadota</taxon>
        <taxon>Gammaproteobacteria</taxon>
        <taxon>Enterobacterales</taxon>
        <taxon>Morganellaceae</taxon>
        <taxon>Proteus</taxon>
    </lineage>
</organism>
<accession>A0A0G4Q015</accession>
<accession>A0A379EKJ6</accession>
<evidence type="ECO:0000256" key="10">
    <source>
        <dbReference type="ARBA" id="ARBA00054027"/>
    </source>
</evidence>
<dbReference type="InterPro" id="IPR050571">
    <property type="entry name" value="Class-IV_PLP-Dep_Aminotrnsfr"/>
</dbReference>
<dbReference type="Proteomes" id="UP000619976">
    <property type="component" value="Unassembled WGS sequence"/>
</dbReference>
<dbReference type="GO" id="GO:0008696">
    <property type="term" value="F:4-amino-4-deoxychorismate lyase activity"/>
    <property type="evidence" value="ECO:0007669"/>
    <property type="project" value="UniProtKB-UniRule"/>
</dbReference>
<dbReference type="FunFam" id="3.20.10.10:FF:000002">
    <property type="entry name" value="D-alanine aminotransferase"/>
    <property type="match status" value="1"/>
</dbReference>
<evidence type="ECO:0000256" key="4">
    <source>
        <dbReference type="ARBA" id="ARBA00022898"/>
    </source>
</evidence>
<evidence type="ECO:0000256" key="8">
    <source>
        <dbReference type="ARBA" id="ARBA00035676"/>
    </source>
</evidence>
<dbReference type="NCBIfam" id="TIGR03461">
    <property type="entry name" value="pabC_Proteo"/>
    <property type="match status" value="1"/>
</dbReference>
<dbReference type="GO" id="GO:0005829">
    <property type="term" value="C:cytosol"/>
    <property type="evidence" value="ECO:0007669"/>
    <property type="project" value="TreeGrafter"/>
</dbReference>
<dbReference type="PANTHER" id="PTHR42743:SF2">
    <property type="entry name" value="AMINODEOXYCHORISMATE LYASE"/>
    <property type="match status" value="1"/>
</dbReference>
<comment type="pathway">
    <text evidence="7">Cofactor biosynthesis; tetrahydrofolate biosynthesis; 4-aminobenzoate from chorismate: step 2/2.</text>
</comment>
<dbReference type="Pfam" id="PF01063">
    <property type="entry name" value="Aminotran_4"/>
    <property type="match status" value="1"/>
</dbReference>
<dbReference type="EMBL" id="CVRY01000001">
    <property type="protein sequence ID" value="CRL59180.1"/>
    <property type="molecule type" value="Genomic_DNA"/>
</dbReference>
<evidence type="ECO:0000256" key="9">
    <source>
        <dbReference type="ARBA" id="ARBA00049529"/>
    </source>
</evidence>
<evidence type="ECO:0000256" key="5">
    <source>
        <dbReference type="ARBA" id="ARBA00022909"/>
    </source>
</evidence>
<gene>
    <name evidence="13" type="primary">pabC</name>
    <name evidence="13" type="ORF">BN1804_00304</name>
    <name evidence="14" type="ORF">JFQ69_00115</name>
</gene>
<dbReference type="InterPro" id="IPR001544">
    <property type="entry name" value="Aminotrans_IV"/>
</dbReference>
<dbReference type="AlphaFoldDB" id="A0A0G4Q015"/>
<protein>
    <recommendedName>
        <fullName evidence="11 12">Aminodeoxychorismate lyase</fullName>
        <ecNumber evidence="8 12">4.1.3.38</ecNumber>
    </recommendedName>
</protein>
<evidence type="ECO:0000256" key="3">
    <source>
        <dbReference type="ARBA" id="ARBA00011738"/>
    </source>
</evidence>
<evidence type="ECO:0000256" key="1">
    <source>
        <dbReference type="ARBA" id="ARBA00001933"/>
    </source>
</evidence>
<comment type="function">
    <text evidence="10">Involved in the biosynthesis of p-aminobenzoate (PABA), a precursor of tetrahydrofolate. Converts 4-amino-4-deoxychorismate into 4-aminobenzoate (PABA) and pyruvate.</text>
</comment>
<dbReference type="SUPFAM" id="SSF56752">
    <property type="entry name" value="D-aminoacid aminotransferase-like PLP-dependent enzymes"/>
    <property type="match status" value="1"/>
</dbReference>
<comment type="subunit">
    <text evidence="3">Homodimer.</text>
</comment>
<evidence type="ECO:0000256" key="6">
    <source>
        <dbReference type="ARBA" id="ARBA00023239"/>
    </source>
</evidence>
<dbReference type="InterPro" id="IPR043131">
    <property type="entry name" value="BCAT-like_N"/>
</dbReference>
<keyword evidence="16" id="KW-1185">Reference proteome</keyword>
<dbReference type="Gene3D" id="3.20.10.10">
    <property type="entry name" value="D-amino Acid Aminotransferase, subunit A, domain 2"/>
    <property type="match status" value="1"/>
</dbReference>
<evidence type="ECO:0000313" key="14">
    <source>
        <dbReference type="EMBL" id="MBJ2116079.1"/>
    </source>
</evidence>
<dbReference type="NCBIfam" id="NF004761">
    <property type="entry name" value="PRK06092.1"/>
    <property type="match status" value="1"/>
</dbReference>
<evidence type="ECO:0000256" key="7">
    <source>
        <dbReference type="ARBA" id="ARBA00035633"/>
    </source>
</evidence>
<dbReference type="EMBL" id="JAEKCB010000001">
    <property type="protein sequence ID" value="MBJ2116079.1"/>
    <property type="molecule type" value="Genomic_DNA"/>
</dbReference>
<dbReference type="Proteomes" id="UP000183920">
    <property type="component" value="Unassembled WGS sequence"/>
</dbReference>
<evidence type="ECO:0000313" key="16">
    <source>
        <dbReference type="Proteomes" id="UP000619976"/>
    </source>
</evidence>
<evidence type="ECO:0000256" key="11">
    <source>
        <dbReference type="ARBA" id="ARBA00069174"/>
    </source>
</evidence>